<dbReference type="SUPFAM" id="SSF53850">
    <property type="entry name" value="Periplasmic binding protein-like II"/>
    <property type="match status" value="1"/>
</dbReference>
<evidence type="ECO:0000313" key="6">
    <source>
        <dbReference type="EMBL" id="BCS97017.1"/>
    </source>
</evidence>
<dbReference type="PANTHER" id="PTHR30290:SF9">
    <property type="entry name" value="OLIGOPEPTIDE-BINDING PROTEIN APPA"/>
    <property type="match status" value="1"/>
</dbReference>
<reference evidence="6 7" key="1">
    <citation type="submission" date="2021-02" db="EMBL/GenBank/DDBJ databases">
        <title>Complete genome of Desulfoluna sp. strain ASN36.</title>
        <authorList>
            <person name="Takahashi A."/>
            <person name="Kojima H."/>
            <person name="Fukui M."/>
        </authorList>
    </citation>
    <scope>NUCLEOTIDE SEQUENCE [LARGE SCALE GENOMIC DNA]</scope>
    <source>
        <strain evidence="6 7">ASN36</strain>
    </source>
</reference>
<dbReference type="CDD" id="cd08518">
    <property type="entry name" value="PBP2_NikA_DppA_OppA_like_19"/>
    <property type="match status" value="1"/>
</dbReference>
<dbReference type="Pfam" id="PF00496">
    <property type="entry name" value="SBP_bac_5"/>
    <property type="match status" value="1"/>
</dbReference>
<name>A0ABM7PHG1_9BACT</name>
<dbReference type="RefSeq" id="WP_236888449.1">
    <property type="nucleotide sequence ID" value="NZ_AP024488.1"/>
</dbReference>
<dbReference type="InterPro" id="IPR023765">
    <property type="entry name" value="SBP_5_CS"/>
</dbReference>
<evidence type="ECO:0000313" key="7">
    <source>
        <dbReference type="Proteomes" id="UP001320148"/>
    </source>
</evidence>
<protein>
    <submittedName>
        <fullName evidence="6">ABC transporter substrate-binding protein</fullName>
    </submittedName>
</protein>
<dbReference type="PROSITE" id="PS01040">
    <property type="entry name" value="SBP_BACTERIAL_5"/>
    <property type="match status" value="1"/>
</dbReference>
<organism evidence="6 7">
    <name type="scientific">Desulfoluna limicola</name>
    <dbReference type="NCBI Taxonomy" id="2810562"/>
    <lineage>
        <taxon>Bacteria</taxon>
        <taxon>Pseudomonadati</taxon>
        <taxon>Thermodesulfobacteriota</taxon>
        <taxon>Desulfobacteria</taxon>
        <taxon>Desulfobacterales</taxon>
        <taxon>Desulfolunaceae</taxon>
        <taxon>Desulfoluna</taxon>
    </lineage>
</organism>
<evidence type="ECO:0000259" key="5">
    <source>
        <dbReference type="Pfam" id="PF00496"/>
    </source>
</evidence>
<proteinExistence type="inferred from homology"/>
<dbReference type="EMBL" id="AP024488">
    <property type="protein sequence ID" value="BCS97017.1"/>
    <property type="molecule type" value="Genomic_DNA"/>
</dbReference>
<evidence type="ECO:0000256" key="2">
    <source>
        <dbReference type="ARBA" id="ARBA00022448"/>
    </source>
</evidence>
<gene>
    <name evidence="6" type="ORF">DSLASN_26490</name>
</gene>
<dbReference type="Gene3D" id="3.40.190.10">
    <property type="entry name" value="Periplasmic binding protein-like II"/>
    <property type="match status" value="1"/>
</dbReference>
<keyword evidence="2" id="KW-0813">Transport</keyword>
<dbReference type="PIRSF" id="PIRSF002741">
    <property type="entry name" value="MppA"/>
    <property type="match status" value="1"/>
</dbReference>
<dbReference type="InterPro" id="IPR000914">
    <property type="entry name" value="SBP_5_dom"/>
</dbReference>
<accession>A0ABM7PHG1</accession>
<feature type="signal peptide" evidence="4">
    <location>
        <begin position="1"/>
        <end position="21"/>
    </location>
</feature>
<evidence type="ECO:0000256" key="4">
    <source>
        <dbReference type="SAM" id="SignalP"/>
    </source>
</evidence>
<comment type="similarity">
    <text evidence="1">Belongs to the bacterial solute-binding protein 5 family.</text>
</comment>
<sequence>MKRVVIFLVVALCLVAGAVQAKELVLAIGGESRTGYDPILGWGRYGNPLFQSTLLKRDAEMNVVADLARSWKLKADKLTWVVTIRDDAKFSDGTPVTADDVVYTFNTARHAGGSYDMTELEEAVVTGPYSLTLKLKEPRITFVHRLVTLGIVPKHLHGPQYARRPVGSGPYSLVTWAEGEHLVVEANPLYYGKKPSIDRVVFLFTDEETSFAAARAGKVDVVAVPQTLAVQKLKGMRLHPVASVDNRGIMFPCVPDEGNADKTGVPIGNNVTSDPAIRMAVNVAIDRQALVSGILEGYGRVAYGVVDDLPWDEATARIEDSDPARAVAILEAAGWKEVKKGSPREKNGVKAEFTLVYPSSDSTRQALALASADMMRQVGIHPRVIGKSWDEIKRLNHSCAVLFGWGSHNPVEVYNLYHSGLSGQGHYNAGYYVNDIVDGYLDEAMASDSFEASLASWKKAQWDGKTGASTRGDAPWAWLVNLTHTYFVKDGLDVGVSQIEPHGHGWPITANITEWSWR</sequence>
<dbReference type="InterPro" id="IPR030678">
    <property type="entry name" value="Peptide/Ni-bd"/>
</dbReference>
<evidence type="ECO:0000256" key="3">
    <source>
        <dbReference type="ARBA" id="ARBA00022729"/>
    </source>
</evidence>
<dbReference type="InterPro" id="IPR039424">
    <property type="entry name" value="SBP_5"/>
</dbReference>
<dbReference type="Proteomes" id="UP001320148">
    <property type="component" value="Chromosome"/>
</dbReference>
<keyword evidence="7" id="KW-1185">Reference proteome</keyword>
<dbReference type="Gene3D" id="3.10.105.10">
    <property type="entry name" value="Dipeptide-binding Protein, Domain 3"/>
    <property type="match status" value="1"/>
</dbReference>
<feature type="domain" description="Solute-binding protein family 5" evidence="5">
    <location>
        <begin position="63"/>
        <end position="420"/>
    </location>
</feature>
<dbReference type="PANTHER" id="PTHR30290">
    <property type="entry name" value="PERIPLASMIC BINDING COMPONENT OF ABC TRANSPORTER"/>
    <property type="match status" value="1"/>
</dbReference>
<evidence type="ECO:0000256" key="1">
    <source>
        <dbReference type="ARBA" id="ARBA00005695"/>
    </source>
</evidence>
<feature type="chain" id="PRO_5045628056" evidence="4">
    <location>
        <begin position="22"/>
        <end position="518"/>
    </location>
</feature>
<keyword evidence="3 4" id="KW-0732">Signal</keyword>